<dbReference type="OMA" id="VEETHAM"/>
<dbReference type="InterPro" id="IPR011604">
    <property type="entry name" value="PDDEXK-like_dom_sf"/>
</dbReference>
<dbReference type="PANTHER" id="PTHR46609:SF6">
    <property type="entry name" value="EXONUCLEASE, PHAGE-TYPE_RECB, C-TERMINAL DOMAIN-CONTAINING PROTEIN-RELATED"/>
    <property type="match status" value="1"/>
</dbReference>
<dbReference type="InterPro" id="IPR051703">
    <property type="entry name" value="NF-kappa-B_Signaling_Reg"/>
</dbReference>
<dbReference type="EMBL" id="DPIY01000007">
    <property type="protein sequence ID" value="HCT57217.1"/>
    <property type="molecule type" value="Genomic_DNA"/>
</dbReference>
<protein>
    <recommendedName>
        <fullName evidence="2">YqaJ viral recombinase domain-containing protein</fullName>
    </recommendedName>
</protein>
<dbReference type="InterPro" id="IPR011335">
    <property type="entry name" value="Restrct_endonuc-II-like"/>
</dbReference>
<feature type="coiled-coil region" evidence="1">
    <location>
        <begin position="223"/>
        <end position="257"/>
    </location>
</feature>
<dbReference type="AlphaFoldDB" id="A0A3D4VA62"/>
<dbReference type="InterPro" id="IPR019080">
    <property type="entry name" value="YqaJ_viral_recombinase"/>
</dbReference>
<dbReference type="PANTHER" id="PTHR46609">
    <property type="entry name" value="EXONUCLEASE, PHAGE-TYPE/RECB, C-TERMINAL DOMAIN-CONTAINING PROTEIN"/>
    <property type="match status" value="1"/>
</dbReference>
<reference evidence="3 4" key="1">
    <citation type="journal article" date="2018" name="Nat. Biotechnol.">
        <title>A standardized bacterial taxonomy based on genome phylogeny substantially revises the tree of life.</title>
        <authorList>
            <person name="Parks D.H."/>
            <person name="Chuvochina M."/>
            <person name="Waite D.W."/>
            <person name="Rinke C."/>
            <person name="Skarshewski A."/>
            <person name="Chaumeil P.A."/>
            <person name="Hugenholtz P."/>
        </authorList>
    </citation>
    <scope>NUCLEOTIDE SEQUENCE [LARGE SCALE GENOMIC DNA]</scope>
    <source>
        <strain evidence="3">UBA8844</strain>
    </source>
</reference>
<proteinExistence type="predicted"/>
<dbReference type="Pfam" id="PF09588">
    <property type="entry name" value="YqaJ"/>
    <property type="match status" value="1"/>
</dbReference>
<dbReference type="Gene3D" id="3.90.320.10">
    <property type="match status" value="1"/>
</dbReference>
<sequence>MSEPTYGTKEYVDDRRNYLGASDMPMACGRSEYGGPLDLVRLKLGLDTVEETHAMKRGHIYEPAIMAEFAVLHPDIQLQECGTMRHPKGDWLRARPDRIGITPYGKAVVEAKLVTPYLMDHYGESGSDQVPDDKLIQVQTQLMVTGLSIGFCVVNFGFETREFIVERDREMQEAIYAIGHDLWHDHVLKGVLPDPIPLVDSMQAIQRTYTLHSDHLVDADERVAEMIREFGELKSLAKETEERSDELKANLAMAIGRNYGVSLPDGERVIWPETKGRGSVDYKAIVEFMNVPDEVIQQHTSRGAPYRTMRYYPAKAPKQRKAA</sequence>
<feature type="domain" description="YqaJ viral recombinase" evidence="2">
    <location>
        <begin position="10"/>
        <end position="147"/>
    </location>
</feature>
<gene>
    <name evidence="3" type="ORF">DGD08_08395</name>
</gene>
<evidence type="ECO:0000313" key="4">
    <source>
        <dbReference type="Proteomes" id="UP000264071"/>
    </source>
</evidence>
<organism evidence="3 4">
    <name type="scientific">Gemmatimonas aurantiaca</name>
    <dbReference type="NCBI Taxonomy" id="173480"/>
    <lineage>
        <taxon>Bacteria</taxon>
        <taxon>Pseudomonadati</taxon>
        <taxon>Gemmatimonadota</taxon>
        <taxon>Gemmatimonadia</taxon>
        <taxon>Gemmatimonadales</taxon>
        <taxon>Gemmatimonadaceae</taxon>
        <taxon>Gemmatimonas</taxon>
    </lineage>
</organism>
<name>A0A3D4VA62_9BACT</name>
<keyword evidence="1" id="KW-0175">Coiled coil</keyword>
<accession>A0A3D4VA62</accession>
<evidence type="ECO:0000313" key="3">
    <source>
        <dbReference type="EMBL" id="HCT57217.1"/>
    </source>
</evidence>
<dbReference type="Proteomes" id="UP000264071">
    <property type="component" value="Unassembled WGS sequence"/>
</dbReference>
<dbReference type="SUPFAM" id="SSF52980">
    <property type="entry name" value="Restriction endonuclease-like"/>
    <property type="match status" value="1"/>
</dbReference>
<comment type="caution">
    <text evidence="3">The sequence shown here is derived from an EMBL/GenBank/DDBJ whole genome shotgun (WGS) entry which is preliminary data.</text>
</comment>
<evidence type="ECO:0000256" key="1">
    <source>
        <dbReference type="SAM" id="Coils"/>
    </source>
</evidence>
<evidence type="ECO:0000259" key="2">
    <source>
        <dbReference type="Pfam" id="PF09588"/>
    </source>
</evidence>